<feature type="signal peptide" evidence="1">
    <location>
        <begin position="1"/>
        <end position="27"/>
    </location>
</feature>
<keyword evidence="1" id="KW-0732">Signal</keyword>
<evidence type="ECO:0000313" key="3">
    <source>
        <dbReference type="EMBL" id="WGW03526.1"/>
    </source>
</evidence>
<accession>A0ABY8QHQ2</accession>
<sequence>MMLPTALLKLTALSAICLAGLATGVRANSPLPVPQGPVVLRVHGHVPVTNVGDEALFDLQMLRDLPRATIRTRTIWTVGEQEFSGLWLKTLVERLGIEEGSLDASALNEYIIEIPLWDAVDEGALIAYEIDGRAMSVRDKGPLWVVYPYDANSDYRSEVYYARSIWQLDTIEVLQ</sequence>
<proteinExistence type="predicted"/>
<feature type="domain" description="Oxidoreductase molybdopterin-binding" evidence="2">
    <location>
        <begin position="76"/>
        <end position="148"/>
    </location>
</feature>
<reference evidence="3 4" key="1">
    <citation type="submission" date="2023-05" db="EMBL/GenBank/DDBJ databases">
        <title>YMD87, complete Genome.</title>
        <authorList>
            <person name="Zhang J."/>
            <person name="Xu X."/>
        </authorList>
    </citation>
    <scope>NUCLEOTIDE SEQUENCE [LARGE SCALE GENOMIC DNA]</scope>
    <source>
        <strain evidence="3 4">YMD87</strain>
    </source>
</reference>
<organism evidence="3 4">
    <name type="scientific">Tropicibacter oceani</name>
    <dbReference type="NCBI Taxonomy" id="3058420"/>
    <lineage>
        <taxon>Bacteria</taxon>
        <taxon>Pseudomonadati</taxon>
        <taxon>Pseudomonadota</taxon>
        <taxon>Alphaproteobacteria</taxon>
        <taxon>Rhodobacterales</taxon>
        <taxon>Roseobacteraceae</taxon>
        <taxon>Tropicibacter</taxon>
    </lineage>
</organism>
<dbReference type="Gene3D" id="3.90.420.10">
    <property type="entry name" value="Oxidoreductase, molybdopterin-binding domain"/>
    <property type="match status" value="1"/>
</dbReference>
<evidence type="ECO:0000259" key="2">
    <source>
        <dbReference type="Pfam" id="PF00174"/>
    </source>
</evidence>
<evidence type="ECO:0000256" key="1">
    <source>
        <dbReference type="SAM" id="SignalP"/>
    </source>
</evidence>
<keyword evidence="4" id="KW-1185">Reference proteome</keyword>
<dbReference type="InterPro" id="IPR036374">
    <property type="entry name" value="OxRdtase_Mopterin-bd_sf"/>
</dbReference>
<dbReference type="InterPro" id="IPR000572">
    <property type="entry name" value="OxRdtase_Mopterin-bd_dom"/>
</dbReference>
<dbReference type="EMBL" id="CP124616">
    <property type="protein sequence ID" value="WGW03526.1"/>
    <property type="molecule type" value="Genomic_DNA"/>
</dbReference>
<name>A0ABY8QHQ2_9RHOB</name>
<dbReference type="Pfam" id="PF00174">
    <property type="entry name" value="Oxidored_molyb"/>
    <property type="match status" value="1"/>
</dbReference>
<dbReference type="Proteomes" id="UP001241605">
    <property type="component" value="Chromosome"/>
</dbReference>
<protein>
    <submittedName>
        <fullName evidence="3">Molybdopterin-dependent oxidoreductase</fullName>
    </submittedName>
</protein>
<gene>
    <name evidence="3" type="ORF">QF118_16610</name>
</gene>
<dbReference type="SUPFAM" id="SSF56524">
    <property type="entry name" value="Oxidoreductase molybdopterin-binding domain"/>
    <property type="match status" value="1"/>
</dbReference>
<dbReference type="RefSeq" id="WP_282300158.1">
    <property type="nucleotide sequence ID" value="NZ_CP124616.1"/>
</dbReference>
<evidence type="ECO:0000313" key="4">
    <source>
        <dbReference type="Proteomes" id="UP001241605"/>
    </source>
</evidence>
<feature type="chain" id="PRO_5047155877" evidence="1">
    <location>
        <begin position="28"/>
        <end position="175"/>
    </location>
</feature>